<gene>
    <name evidence="3" type="ORF">TRUGW13939_03909</name>
</gene>
<feature type="compositionally biased region" description="Polar residues" evidence="1">
    <location>
        <begin position="334"/>
        <end position="350"/>
    </location>
</feature>
<feature type="compositionally biased region" description="Basic and acidic residues" evidence="1">
    <location>
        <begin position="894"/>
        <end position="903"/>
    </location>
</feature>
<dbReference type="GO" id="GO:0043531">
    <property type="term" value="F:ADP binding"/>
    <property type="evidence" value="ECO:0007669"/>
    <property type="project" value="InterPro"/>
</dbReference>
<feature type="compositionally biased region" description="Basic and acidic residues" evidence="1">
    <location>
        <begin position="1092"/>
        <end position="1103"/>
    </location>
</feature>
<dbReference type="Pfam" id="PF00931">
    <property type="entry name" value="NB-ARC"/>
    <property type="match status" value="1"/>
</dbReference>
<name>A0A7H8QS87_TALRU</name>
<dbReference type="GeneID" id="55991411"/>
<feature type="domain" description="NB-ARC" evidence="2">
    <location>
        <begin position="398"/>
        <end position="570"/>
    </location>
</feature>
<dbReference type="PANTHER" id="PTHR48187:SF2">
    <property type="entry name" value="LD21810P"/>
    <property type="match status" value="1"/>
</dbReference>
<dbReference type="SUPFAM" id="SSF52540">
    <property type="entry name" value="P-loop containing nucleoside triphosphate hydrolases"/>
    <property type="match status" value="1"/>
</dbReference>
<feature type="region of interest" description="Disordered" evidence="1">
    <location>
        <begin position="888"/>
        <end position="950"/>
    </location>
</feature>
<dbReference type="SUPFAM" id="SSF53474">
    <property type="entry name" value="alpha/beta-Hydrolases"/>
    <property type="match status" value="1"/>
</dbReference>
<feature type="region of interest" description="Disordered" evidence="1">
    <location>
        <begin position="969"/>
        <end position="995"/>
    </location>
</feature>
<dbReference type="OrthoDB" id="5086500at2759"/>
<dbReference type="InterPro" id="IPR029058">
    <property type="entry name" value="AB_hydrolase_fold"/>
</dbReference>
<keyword evidence="4" id="KW-1185">Reference proteome</keyword>
<evidence type="ECO:0000313" key="4">
    <source>
        <dbReference type="Proteomes" id="UP000509510"/>
    </source>
</evidence>
<dbReference type="RefSeq" id="XP_035342980.1">
    <property type="nucleotide sequence ID" value="XM_035487087.1"/>
</dbReference>
<evidence type="ECO:0000256" key="1">
    <source>
        <dbReference type="SAM" id="MobiDB-lite"/>
    </source>
</evidence>
<dbReference type="PANTHER" id="PTHR48187">
    <property type="entry name" value="LD21810P"/>
    <property type="match status" value="1"/>
</dbReference>
<feature type="compositionally biased region" description="Low complexity" evidence="1">
    <location>
        <begin position="906"/>
        <end position="920"/>
    </location>
</feature>
<feature type="compositionally biased region" description="Polar residues" evidence="1">
    <location>
        <begin position="1056"/>
        <end position="1075"/>
    </location>
</feature>
<feature type="compositionally biased region" description="Polar residues" evidence="1">
    <location>
        <begin position="1335"/>
        <end position="1345"/>
    </location>
</feature>
<organism evidence="3 4">
    <name type="scientific">Talaromyces rugulosus</name>
    <name type="common">Penicillium rugulosum</name>
    <dbReference type="NCBI Taxonomy" id="121627"/>
    <lineage>
        <taxon>Eukaryota</taxon>
        <taxon>Fungi</taxon>
        <taxon>Dikarya</taxon>
        <taxon>Ascomycota</taxon>
        <taxon>Pezizomycotina</taxon>
        <taxon>Eurotiomycetes</taxon>
        <taxon>Eurotiomycetidae</taxon>
        <taxon>Eurotiales</taxon>
        <taxon>Trichocomaceae</taxon>
        <taxon>Talaromyces</taxon>
        <taxon>Talaromyces sect. Islandici</taxon>
    </lineage>
</organism>
<sequence>MTTTRKIKEFGLSEVWSSPEKPAQVDVVLVHGLNGHPKQTWTSKTGDTFWPVDVLPDFLAGLRVRLLTYGYNSNVTSFTDGASRDRIHHHAETLAGELHANRSLRNCLERPIIFVCHSLGGLVVKRCIIMCRSVENDRIRHLRSIYVSTYGILFLGTPHTGSDIAKWGLLLQKICSAVFPKRFLDSSPQLIEALKSNNETLQNINRLFNDSFSRFHIYFFHETKPLDLKGTREFIVDEASAAPDIEGAERFGIEADHSSMAKFEDDSSPGFEAVAEAIVRYSRDAPKVIASRWAEEKAHVHLQNQSRANEIIDSTTPSFDLPGKASRGEAQGRMGTTPQHFLTDSGSSVPTLPPPNAGLSIETIPRMSHSVENLPPPRPSMFVVPPGFHPNATFIGMEKEMSELHARLFKAKKRAQRVAAVLIGGGPGSGKTHLAREYVHRHRRDYPGGVFWIDAKSILSMSTCYWDVARAAALTSDSDATQPSSTSTNVYVDEVRHWFESREEWLLVFDGLGFDEDGQLNAFKKYLPFTKNSSILYTSVDRTLAKKQRLFEPYCLTVRPLQVDEARHLLFKDLDIKKPTSEQSKKATDIVKYYQCLPLAIHAISHRLRATRKPLEKYHIQSHLTDQRLAEPFLGIMKDLSLNNHYEALNLINLLAFFGHHVPVGLLTWGKSALEALDIQILTSSRLGEPGDLDTTLGLLIQYGLIERVSDPYTSRSFVSDDTNKPHDSPDNVTPVWSSESFTDCSQDTTTGVYQSTIDVIKIHSVVQGFCRDELKSQDQEIKQRRIKAGLQNVRNAEDGPGYFLSWLLAATKVYYKSYENARYKMNKDRTGSLFVKDLHEYETHAERIMDHYKRGVNARSCVALVKDAKQSLKDAVKDIKNEIASVSPNASEESLRHEKSIFDHSSSSSSAPSSSMEDSAVSRRSTWNGGDDESVQVESPLDMVRSEQPDQVRLELFPLHIYRESTDEKDDGYLTDGETHKTLSRRPSVTPSQLSQITERPATVEGSISDESGWEIVKKKKEASKAKEPVRKKNKFRGKLRRDLGSYRQVPALTKLSSAQGEGSMSRPLSTSGTKVKYPNAQSILAPYRKPHPDEASEDAKRPPLAPMPQKENQRSWATVAAPQGAAPIALKMPSFSSSDGSIQGSSYISRESPFPGPRRPLRRTPGGLQTELSMESRSSGQSSSSIPSPVSSEYRPSHLNPLSRSDPALVPGRVAKDARSAPGSRYHSRHASAIPDSTREQSTSPPRRLRDLTIEDLNFNQKIAMTSERRFLSPQRSPFQPPPLSDAIHEIPTPVRGRSPSAHPSAIMPGSPPPPAPDGYTSEPLSAPMSRDPSGQSHDSWQTEPVPYSRSISQAPAISYGYNVPLMNTAVVMPPGGQSYVVPTATPSVFSTAPRQSRFEYGGEPDSEGRILFGEHEVDVNQARQRVDAWNERQTTTTYCLGIPQQQQQPLPRMRPRVSDTGPILLETPVIPVIPSGLRSRAGSSPPAPDYHGLGLHLGAHFPRDM</sequence>
<feature type="compositionally biased region" description="Polar residues" evidence="1">
    <location>
        <begin position="986"/>
        <end position="995"/>
    </location>
</feature>
<dbReference type="InterPro" id="IPR027417">
    <property type="entry name" value="P-loop_NTPase"/>
</dbReference>
<feature type="region of interest" description="Disordered" evidence="1">
    <location>
        <begin position="717"/>
        <end position="736"/>
    </location>
</feature>
<dbReference type="KEGG" id="trg:TRUGW13939_03909"/>
<feature type="region of interest" description="Disordered" evidence="1">
    <location>
        <begin position="313"/>
        <end position="350"/>
    </location>
</feature>
<feature type="compositionally biased region" description="Low complexity" evidence="1">
    <location>
        <begin position="1136"/>
        <end position="1151"/>
    </location>
</feature>
<evidence type="ECO:0000259" key="2">
    <source>
        <dbReference type="Pfam" id="PF00931"/>
    </source>
</evidence>
<dbReference type="Gene3D" id="3.40.50.1820">
    <property type="entry name" value="alpha/beta hydrolase"/>
    <property type="match status" value="1"/>
</dbReference>
<evidence type="ECO:0000313" key="3">
    <source>
        <dbReference type="EMBL" id="QKX56802.1"/>
    </source>
</evidence>
<dbReference type="EMBL" id="CP055899">
    <property type="protein sequence ID" value="QKX56802.1"/>
    <property type="molecule type" value="Genomic_DNA"/>
</dbReference>
<protein>
    <recommendedName>
        <fullName evidence="2">NB-ARC domain-containing protein</fullName>
    </recommendedName>
</protein>
<reference evidence="4" key="1">
    <citation type="submission" date="2020-06" db="EMBL/GenBank/DDBJ databases">
        <title>A chromosome-scale genome assembly of Talaromyces rugulosus W13939.</title>
        <authorList>
            <person name="Wang B."/>
            <person name="Guo L."/>
            <person name="Ye K."/>
            <person name="Wang L."/>
        </authorList>
    </citation>
    <scope>NUCLEOTIDE SEQUENCE [LARGE SCALE GENOMIC DNA]</scope>
    <source>
        <strain evidence="4">W13939</strain>
    </source>
</reference>
<dbReference type="InterPro" id="IPR002182">
    <property type="entry name" value="NB-ARC"/>
</dbReference>
<dbReference type="Gene3D" id="3.40.50.300">
    <property type="entry name" value="P-loop containing nucleotide triphosphate hydrolases"/>
    <property type="match status" value="1"/>
</dbReference>
<proteinExistence type="predicted"/>
<accession>A0A7H8QS87</accession>
<feature type="region of interest" description="Disordered" evidence="1">
    <location>
        <begin position="1020"/>
        <end position="1348"/>
    </location>
</feature>
<feature type="compositionally biased region" description="Low complexity" evidence="1">
    <location>
        <begin position="1165"/>
        <end position="1194"/>
    </location>
</feature>
<dbReference type="Proteomes" id="UP000509510">
    <property type="component" value="Chromosome II"/>
</dbReference>